<dbReference type="PANTHER" id="PTHR46494">
    <property type="entry name" value="CORA FAMILY METAL ION TRANSPORTER (EUROFUNG)"/>
    <property type="match status" value="1"/>
</dbReference>
<feature type="transmembrane region" description="Helical" evidence="12">
    <location>
        <begin position="260"/>
        <end position="280"/>
    </location>
</feature>
<dbReference type="PANTHER" id="PTHR46494:SF1">
    <property type="entry name" value="CORA FAMILY METAL ION TRANSPORTER (EUROFUNG)"/>
    <property type="match status" value="1"/>
</dbReference>
<evidence type="ECO:0000256" key="8">
    <source>
        <dbReference type="ARBA" id="ARBA00023065"/>
    </source>
</evidence>
<evidence type="ECO:0000313" key="14">
    <source>
        <dbReference type="Proteomes" id="UP000008641"/>
    </source>
</evidence>
<keyword evidence="5 12" id="KW-0812">Transmembrane</keyword>
<evidence type="ECO:0000256" key="10">
    <source>
        <dbReference type="ARBA" id="ARBA00034269"/>
    </source>
</evidence>
<dbReference type="Pfam" id="PF01544">
    <property type="entry name" value="CorA"/>
    <property type="match status" value="1"/>
</dbReference>
<keyword evidence="3" id="KW-0813">Transport</keyword>
<dbReference type="KEGG" id="wvi:Weevi_1098"/>
<evidence type="ECO:0000256" key="6">
    <source>
        <dbReference type="ARBA" id="ARBA00022842"/>
    </source>
</evidence>
<accession>F0P2B7</accession>
<organism evidence="13 14">
    <name type="scientific">Weeksella virosa (strain ATCC 43766 / DSM 16922 / JCM 21250 / CCUG 30538 / CDC 9751 / IAM 14551 / NBRC 16016 / NCTC 11634 / CL345/78)</name>
    <dbReference type="NCBI Taxonomy" id="865938"/>
    <lineage>
        <taxon>Bacteria</taxon>
        <taxon>Pseudomonadati</taxon>
        <taxon>Bacteroidota</taxon>
        <taxon>Flavobacteriia</taxon>
        <taxon>Flavobacteriales</taxon>
        <taxon>Weeksellaceae</taxon>
        <taxon>Weeksella</taxon>
    </lineage>
</organism>
<evidence type="ECO:0000313" key="13">
    <source>
        <dbReference type="EMBL" id="ADX67807.1"/>
    </source>
</evidence>
<keyword evidence="7 12" id="KW-1133">Transmembrane helix</keyword>
<dbReference type="HOGENOM" id="CLU_007127_0_0_10"/>
<dbReference type="InterPro" id="IPR045861">
    <property type="entry name" value="CorA_cytoplasmic_dom"/>
</dbReference>
<protein>
    <submittedName>
        <fullName evidence="13">Mg2 transporter protein CorA family protein</fullName>
    </submittedName>
</protein>
<keyword evidence="4" id="KW-1003">Cell membrane</keyword>
<comment type="similarity">
    <text evidence="2">Belongs to the CorA metal ion transporter (MIT) (TC 1.A.35) family.</text>
</comment>
<dbReference type="eggNOG" id="COG0598">
    <property type="taxonomic scope" value="Bacteria"/>
</dbReference>
<comment type="subcellular location">
    <subcellularLocation>
        <location evidence="1">Cell membrane</location>
        <topology evidence="1">Multi-pass membrane protein</topology>
    </subcellularLocation>
</comment>
<keyword evidence="9 12" id="KW-0472">Membrane</keyword>
<dbReference type="RefSeq" id="WP_013598197.1">
    <property type="nucleotide sequence ID" value="NC_015144.1"/>
</dbReference>
<evidence type="ECO:0000256" key="12">
    <source>
        <dbReference type="SAM" id="Phobius"/>
    </source>
</evidence>
<keyword evidence="14" id="KW-1185">Reference proteome</keyword>
<evidence type="ECO:0000256" key="11">
    <source>
        <dbReference type="ARBA" id="ARBA00045497"/>
    </source>
</evidence>
<evidence type="ECO:0000256" key="1">
    <source>
        <dbReference type="ARBA" id="ARBA00004651"/>
    </source>
</evidence>
<feature type="transmembrane region" description="Helical" evidence="12">
    <location>
        <begin position="292"/>
        <end position="312"/>
    </location>
</feature>
<keyword evidence="6" id="KW-0460">Magnesium</keyword>
<dbReference type="SUPFAM" id="SSF143865">
    <property type="entry name" value="CorA soluble domain-like"/>
    <property type="match status" value="1"/>
</dbReference>
<dbReference type="GO" id="GO:0000287">
    <property type="term" value="F:magnesium ion binding"/>
    <property type="evidence" value="ECO:0007669"/>
    <property type="project" value="TreeGrafter"/>
</dbReference>
<dbReference type="GO" id="GO:0015087">
    <property type="term" value="F:cobalt ion transmembrane transporter activity"/>
    <property type="evidence" value="ECO:0007669"/>
    <property type="project" value="TreeGrafter"/>
</dbReference>
<evidence type="ECO:0000256" key="3">
    <source>
        <dbReference type="ARBA" id="ARBA00022448"/>
    </source>
</evidence>
<dbReference type="EMBL" id="CP002455">
    <property type="protein sequence ID" value="ADX67807.1"/>
    <property type="molecule type" value="Genomic_DNA"/>
</dbReference>
<dbReference type="GO" id="GO:0015095">
    <property type="term" value="F:magnesium ion transmembrane transporter activity"/>
    <property type="evidence" value="ECO:0007669"/>
    <property type="project" value="TreeGrafter"/>
</dbReference>
<evidence type="ECO:0000256" key="4">
    <source>
        <dbReference type="ARBA" id="ARBA00022475"/>
    </source>
</evidence>
<dbReference type="FunFam" id="1.20.58.340:FF:000004">
    <property type="entry name" value="Magnesium transport protein CorA"/>
    <property type="match status" value="1"/>
</dbReference>
<name>F0P2B7_WEEVC</name>
<comment type="catalytic activity">
    <reaction evidence="10">
        <text>Mg(2+)(in) = Mg(2+)(out)</text>
        <dbReference type="Rhea" id="RHEA:29827"/>
        <dbReference type="ChEBI" id="CHEBI:18420"/>
    </reaction>
</comment>
<dbReference type="CDD" id="cd12832">
    <property type="entry name" value="TmCorA-like_u3"/>
    <property type="match status" value="1"/>
</dbReference>
<dbReference type="SUPFAM" id="SSF144083">
    <property type="entry name" value="Magnesium transport protein CorA, transmembrane region"/>
    <property type="match status" value="1"/>
</dbReference>
<sequence>MVGKWSEFSNFREDLSLMQSILFENASLKWIDLENPTKEELEELGRVYQFNRFTLADNLEPGHLPKFESDVLISFLLVRFYGKDKHQHQNIVREFSHKIGVYFNENIVLTIHQKPTNLLVQAKEACLMKNRDHQKINSKLLLYYILRQTLLSYQLPGEKMMEKIDAFETIVFSDKSNKITLKKIFQLKREASSCKKILSLMDDVIKELTIFQKNPSQFQDLRESSQKYLHFYSQILDDIQNLIAIFMSLSNQKTNDIMKLLTIFSAFFLPLTFMVGVYGMNFEYMPELAYRYGYPICLVAMIAIVIFIYFWFKKKQIL</sequence>
<comment type="function">
    <text evidence="11">Mediates influx of magnesium ions. Alternates between open and closed states. Activated by low cytoplasmic Mg(2+) levels. Inactive when cytoplasmic Mg(2+) levels are high.</text>
</comment>
<keyword evidence="8" id="KW-0406">Ion transport</keyword>
<gene>
    <name evidence="13" type="ordered locus">Weevi_1098</name>
</gene>
<dbReference type="InterPro" id="IPR045863">
    <property type="entry name" value="CorA_TM1_TM2"/>
</dbReference>
<dbReference type="AlphaFoldDB" id="F0P2B7"/>
<evidence type="ECO:0000256" key="9">
    <source>
        <dbReference type="ARBA" id="ARBA00023136"/>
    </source>
</evidence>
<dbReference type="GO" id="GO:0005886">
    <property type="term" value="C:plasma membrane"/>
    <property type="evidence" value="ECO:0007669"/>
    <property type="project" value="UniProtKB-SubCell"/>
</dbReference>
<dbReference type="GO" id="GO:0050897">
    <property type="term" value="F:cobalt ion binding"/>
    <property type="evidence" value="ECO:0007669"/>
    <property type="project" value="TreeGrafter"/>
</dbReference>
<dbReference type="STRING" id="865938.Weevi_1098"/>
<proteinExistence type="inferred from homology"/>
<evidence type="ECO:0000256" key="2">
    <source>
        <dbReference type="ARBA" id="ARBA00009765"/>
    </source>
</evidence>
<dbReference type="InterPro" id="IPR002523">
    <property type="entry name" value="MgTranspt_CorA/ZnTranspt_ZntB"/>
</dbReference>
<evidence type="ECO:0000256" key="5">
    <source>
        <dbReference type="ARBA" id="ARBA00022692"/>
    </source>
</evidence>
<evidence type="ECO:0000256" key="7">
    <source>
        <dbReference type="ARBA" id="ARBA00022989"/>
    </source>
</evidence>
<reference evidence="14" key="2">
    <citation type="journal article" date="2011" name="Stand. Genomic Sci.">
        <title>Complete genome sequence of Weeksella virosa type strain (9751T).</title>
        <authorList>
            <person name="Lang E."/>
            <person name="Teshima H."/>
            <person name="Lucas S."/>
            <person name="Lapidus A."/>
            <person name="Hammon N."/>
            <person name="Deshpande S."/>
            <person name="Nolan M."/>
            <person name="Cheng J."/>
            <person name="Pitluck S."/>
            <person name="Liolios K."/>
            <person name="Pagani I."/>
            <person name="Mikhailova N."/>
            <person name="Ivanova N."/>
            <person name="Mavromatis K."/>
            <person name="Pati A."/>
            <person name="Tapia R."/>
            <person name="Han C."/>
            <person name="Goodwin L."/>
            <person name="Chen A."/>
            <person name="Palaniappan K."/>
            <person name="Land M."/>
            <person name="Hauser L."/>
            <person name="Chang Y."/>
            <person name="Jeffries C."/>
            <person name="Brambilla E."/>
            <person name="Kopitz M."/>
            <person name="Rohde M."/>
            <person name="Goker M."/>
            <person name="Tindall B."/>
            <person name="Detter J."/>
            <person name="Woyke T."/>
            <person name="Bristow J."/>
            <person name="Eisen J."/>
            <person name="Markowitz V."/>
            <person name="Hugenholtz P."/>
            <person name="Klenk H."/>
            <person name="Kyrpides N."/>
        </authorList>
    </citation>
    <scope>NUCLEOTIDE SEQUENCE [LARGE SCALE GENOMIC DNA]</scope>
    <source>
        <strain evidence="14">ATCC 43766 / DSM 16922 / JCM 21250 / NBRC 16016 / NCTC 11634 / CL345/78</strain>
    </source>
</reference>
<dbReference type="Gene3D" id="1.20.58.340">
    <property type="entry name" value="Magnesium transport protein CorA, transmembrane region"/>
    <property type="match status" value="2"/>
</dbReference>
<reference evidence="13 14" key="1">
    <citation type="journal article" date="2011" name="Stand. Genomic Sci.">
        <title>Complete genome sequence of Weeksella virosa type strain (9751).</title>
        <authorList>
            <person name="Lang E."/>
            <person name="Teshima H."/>
            <person name="Lucas S."/>
            <person name="Lapidus A."/>
            <person name="Hammon N."/>
            <person name="Deshpande S."/>
            <person name="Nolan M."/>
            <person name="Cheng J.F."/>
            <person name="Pitluck S."/>
            <person name="Liolios K."/>
            <person name="Pagani I."/>
            <person name="Mikhailova N."/>
            <person name="Ivanova N."/>
            <person name="Mavromatis K."/>
            <person name="Pati A."/>
            <person name="Tapia R."/>
            <person name="Han C."/>
            <person name="Goodwin L."/>
            <person name="Chen A."/>
            <person name="Palaniappan K."/>
            <person name="Land M."/>
            <person name="Hauser L."/>
            <person name="Chang Y.J."/>
            <person name="Jeffries C.D."/>
            <person name="Brambilla E.M."/>
            <person name="Kopitz M."/>
            <person name="Rohde M."/>
            <person name="Goker M."/>
            <person name="Tindall B.J."/>
            <person name="Detter J.C."/>
            <person name="Woyke T."/>
            <person name="Bristow J."/>
            <person name="Eisen J.A."/>
            <person name="Markowitz V."/>
            <person name="Hugenholtz P."/>
            <person name="Klenk H.P."/>
            <person name="Kyrpides N.C."/>
        </authorList>
    </citation>
    <scope>NUCLEOTIDE SEQUENCE [LARGE SCALE GENOMIC DNA]</scope>
    <source>
        <strain evidence="14">ATCC 43766 / DSM 16922 / JCM 21250 / NBRC 16016 / NCTC 11634 / CL345/78</strain>
    </source>
</reference>
<dbReference type="Proteomes" id="UP000008641">
    <property type="component" value="Chromosome"/>
</dbReference>
<dbReference type="Gene3D" id="3.30.460.20">
    <property type="entry name" value="CorA soluble domain-like"/>
    <property type="match status" value="1"/>
</dbReference>